<feature type="transmembrane region" description="Helical" evidence="1">
    <location>
        <begin position="64"/>
        <end position="82"/>
    </location>
</feature>
<accession>A0A150XTC1</accession>
<evidence type="ECO:0000313" key="2">
    <source>
        <dbReference type="EMBL" id="KYG81926.1"/>
    </source>
</evidence>
<keyword evidence="1" id="KW-1133">Transmembrane helix</keyword>
<evidence type="ECO:0000256" key="1">
    <source>
        <dbReference type="SAM" id="Phobius"/>
    </source>
</evidence>
<dbReference type="Proteomes" id="UP000075583">
    <property type="component" value="Unassembled WGS sequence"/>
</dbReference>
<protein>
    <submittedName>
        <fullName evidence="2">Uncharacterized protein</fullName>
    </submittedName>
</protein>
<dbReference type="STRING" id="279360.MB14_00590"/>
<keyword evidence="1" id="KW-0812">Transmembrane</keyword>
<keyword evidence="3" id="KW-1185">Reference proteome</keyword>
<dbReference type="AlphaFoldDB" id="A0A150XTC1"/>
<proteinExistence type="predicted"/>
<comment type="caution">
    <text evidence="2">The sequence shown here is derived from an EMBL/GenBank/DDBJ whole genome shotgun (WGS) entry which is preliminary data.</text>
</comment>
<dbReference type="EMBL" id="LQZQ01000001">
    <property type="protein sequence ID" value="KYG81926.1"/>
    <property type="molecule type" value="Genomic_DNA"/>
</dbReference>
<sequence>MKGFVKRAFSNLLSGTASFFFIFSILLFLPTWGGSLRFLGYALIYSLLALLFRRKTNRTKNKIGIVALSFTLLFFLYSSRSIEVQVIGEPTKIYILTDVPNAPEIHSHFQWTKKLKIDSTYILRTSSSVKDIDLKIKVINELGNRIGSTRTGYRYGKCQYATVLVSIQTIYLFDSTKEEKPSQHIYFSLLSEQAQLCASMLNQ</sequence>
<feature type="transmembrane region" description="Helical" evidence="1">
    <location>
        <begin position="12"/>
        <end position="29"/>
    </location>
</feature>
<name>A0A150XTC1_ROSEK</name>
<feature type="transmembrane region" description="Helical" evidence="1">
    <location>
        <begin position="35"/>
        <end position="52"/>
    </location>
</feature>
<organism evidence="2 3">
    <name type="scientific">Roseivirga ehrenbergii (strain DSM 102268 / JCM 13514 / KCTC 12282 / NCIMB 14502 / KMM 6017)</name>
    <dbReference type="NCBI Taxonomy" id="279360"/>
    <lineage>
        <taxon>Bacteria</taxon>
        <taxon>Pseudomonadati</taxon>
        <taxon>Bacteroidota</taxon>
        <taxon>Cytophagia</taxon>
        <taxon>Cytophagales</taxon>
        <taxon>Roseivirgaceae</taxon>
        <taxon>Roseivirga</taxon>
    </lineage>
</organism>
<evidence type="ECO:0000313" key="3">
    <source>
        <dbReference type="Proteomes" id="UP000075583"/>
    </source>
</evidence>
<keyword evidence="1" id="KW-0472">Membrane</keyword>
<gene>
    <name evidence="2" type="ORF">MB14_00590</name>
</gene>
<reference evidence="2" key="1">
    <citation type="submission" date="2016-01" db="EMBL/GenBank/DDBJ databases">
        <title>Genome sequencing of Roseivirga ehrenbergii KMM 6017.</title>
        <authorList>
            <person name="Selvaratnam C."/>
            <person name="Thevarajoo S."/>
            <person name="Goh K.M."/>
            <person name="Ee R."/>
            <person name="Chan K.-G."/>
            <person name="Chong C.S."/>
        </authorList>
    </citation>
    <scope>NUCLEOTIDE SEQUENCE [LARGE SCALE GENOMIC DNA]</scope>
    <source>
        <strain evidence="2">KMM 6017</strain>
    </source>
</reference>